<comment type="function">
    <text evidence="1 15 17">Specifically methylates guanosine-37 in various tRNAs.</text>
</comment>
<dbReference type="PANTHER" id="PTHR46417">
    <property type="entry name" value="TRNA (GUANINE-N(1)-)-METHYLTRANSFERASE"/>
    <property type="match status" value="1"/>
</dbReference>
<keyword evidence="7 15" id="KW-0963">Cytoplasm</keyword>
<dbReference type="Proteomes" id="UP000287701">
    <property type="component" value="Chromosome"/>
</dbReference>
<evidence type="ECO:0000256" key="13">
    <source>
        <dbReference type="ARBA" id="ARBA00033392"/>
    </source>
</evidence>
<dbReference type="InterPro" id="IPR016009">
    <property type="entry name" value="tRNA_MeTrfase_TRMD/TRM10"/>
</dbReference>
<dbReference type="SUPFAM" id="SSF75217">
    <property type="entry name" value="alpha/beta knot"/>
    <property type="match status" value="1"/>
</dbReference>
<dbReference type="OrthoDB" id="9807416at2"/>
<comment type="catalytic activity">
    <reaction evidence="14 15 17">
        <text>guanosine(37) in tRNA + S-adenosyl-L-methionine = N(1)-methylguanosine(37) in tRNA + S-adenosyl-L-homocysteine + H(+)</text>
        <dbReference type="Rhea" id="RHEA:36899"/>
        <dbReference type="Rhea" id="RHEA-COMP:10145"/>
        <dbReference type="Rhea" id="RHEA-COMP:10147"/>
        <dbReference type="ChEBI" id="CHEBI:15378"/>
        <dbReference type="ChEBI" id="CHEBI:57856"/>
        <dbReference type="ChEBI" id="CHEBI:59789"/>
        <dbReference type="ChEBI" id="CHEBI:73542"/>
        <dbReference type="ChEBI" id="CHEBI:74269"/>
        <dbReference type="EC" id="2.1.1.228"/>
    </reaction>
</comment>
<evidence type="ECO:0000256" key="11">
    <source>
        <dbReference type="ARBA" id="ARBA00022694"/>
    </source>
</evidence>
<keyword evidence="11 15" id="KW-0819">tRNA processing</keyword>
<evidence type="ECO:0000256" key="2">
    <source>
        <dbReference type="ARBA" id="ARBA00004496"/>
    </source>
</evidence>
<dbReference type="Gene3D" id="3.40.1280.10">
    <property type="match status" value="1"/>
</dbReference>
<dbReference type="GO" id="GO:0052906">
    <property type="term" value="F:tRNA (guanine(37)-N1)-methyltransferase activity"/>
    <property type="evidence" value="ECO:0007669"/>
    <property type="project" value="UniProtKB-UniRule"/>
</dbReference>
<evidence type="ECO:0000259" key="18">
    <source>
        <dbReference type="Pfam" id="PF01746"/>
    </source>
</evidence>
<dbReference type="InterPro" id="IPR002649">
    <property type="entry name" value="tRNA_m1G_MeTrfase_TrmD"/>
</dbReference>
<evidence type="ECO:0000256" key="3">
    <source>
        <dbReference type="ARBA" id="ARBA00007630"/>
    </source>
</evidence>
<evidence type="ECO:0000256" key="4">
    <source>
        <dbReference type="ARBA" id="ARBA00011738"/>
    </source>
</evidence>
<evidence type="ECO:0000256" key="12">
    <source>
        <dbReference type="ARBA" id="ARBA00029736"/>
    </source>
</evidence>
<protein>
    <recommendedName>
        <fullName evidence="6 15">tRNA (guanine-N(1)-)-methyltransferase</fullName>
        <ecNumber evidence="5 15">2.1.1.228</ecNumber>
    </recommendedName>
    <alternativeName>
        <fullName evidence="12 15">M1G-methyltransferase</fullName>
    </alternativeName>
    <alternativeName>
        <fullName evidence="13 15">tRNA [GM37] methyltransferase</fullName>
    </alternativeName>
</protein>
<dbReference type="PIRSF" id="PIRSF000386">
    <property type="entry name" value="tRNA_mtase"/>
    <property type="match status" value="1"/>
</dbReference>
<dbReference type="EMBL" id="CP035107">
    <property type="protein sequence ID" value="QAR30688.1"/>
    <property type="molecule type" value="Genomic_DNA"/>
</dbReference>
<evidence type="ECO:0000256" key="15">
    <source>
        <dbReference type="HAMAP-Rule" id="MF_00605"/>
    </source>
</evidence>
<gene>
    <name evidence="15 19" type="primary">trmD</name>
    <name evidence="19" type="ORF">EQP59_04700</name>
</gene>
<keyword evidence="9 15" id="KW-0808">Transferase</keyword>
<dbReference type="RefSeq" id="WP_128501166.1">
    <property type="nucleotide sequence ID" value="NZ_CP035107.1"/>
</dbReference>
<accession>A0A3R6AUA0</accession>
<dbReference type="InterPro" id="IPR029026">
    <property type="entry name" value="tRNA_m1G_MTases_N"/>
</dbReference>
<comment type="subunit">
    <text evidence="4 15 17">Homodimer.</text>
</comment>
<dbReference type="InterPro" id="IPR029028">
    <property type="entry name" value="Alpha/beta_knot_MTases"/>
</dbReference>
<dbReference type="CDD" id="cd18080">
    <property type="entry name" value="TrmD-like"/>
    <property type="match status" value="1"/>
</dbReference>
<evidence type="ECO:0000256" key="1">
    <source>
        <dbReference type="ARBA" id="ARBA00002634"/>
    </source>
</evidence>
<evidence type="ECO:0000313" key="20">
    <source>
        <dbReference type="Proteomes" id="UP000287701"/>
    </source>
</evidence>
<evidence type="ECO:0000256" key="16">
    <source>
        <dbReference type="PIRSR" id="PIRSR000386-1"/>
    </source>
</evidence>
<sequence>MRIDIVTVVPDLLKSPFNASIMKRAQDKGLAEIHIHNLREYATDNYKSVDDYPYGGEAGMVMKVEPIERCFDKLMGERTYDEIIYLTPDGKTFNQKMANQLSLKGNLLILCGHYKGVDQRVRDEYVTLEISVGDFVLSGGELAAALVVDAVVRLLPGVLNDESSALSDSFQDQLLAPPVYTRPPVWKGREVPAILMSGNFPKIEEWKHQQALKRTRERRPDLLED</sequence>
<dbReference type="HAMAP" id="MF_00605">
    <property type="entry name" value="TrmD"/>
    <property type="match status" value="1"/>
</dbReference>
<dbReference type="Pfam" id="PF01746">
    <property type="entry name" value="tRNA_m1G_MT"/>
    <property type="match status" value="1"/>
</dbReference>
<dbReference type="GO" id="GO:0005829">
    <property type="term" value="C:cytosol"/>
    <property type="evidence" value="ECO:0007669"/>
    <property type="project" value="TreeGrafter"/>
</dbReference>
<evidence type="ECO:0000313" key="19">
    <source>
        <dbReference type="EMBL" id="QAR30688.1"/>
    </source>
</evidence>
<organism evidence="19 20">
    <name type="scientific">Ornithobacterium rhinotracheale</name>
    <dbReference type="NCBI Taxonomy" id="28251"/>
    <lineage>
        <taxon>Bacteria</taxon>
        <taxon>Pseudomonadati</taxon>
        <taxon>Bacteroidota</taxon>
        <taxon>Flavobacteriia</taxon>
        <taxon>Flavobacteriales</taxon>
        <taxon>Weeksellaceae</taxon>
        <taxon>Ornithobacterium</taxon>
    </lineage>
</organism>
<dbReference type="GO" id="GO:0002939">
    <property type="term" value="P:tRNA N1-guanine methylation"/>
    <property type="evidence" value="ECO:0007669"/>
    <property type="project" value="TreeGrafter"/>
</dbReference>
<keyword evidence="10 15" id="KW-0949">S-adenosyl-L-methionine</keyword>
<proteinExistence type="inferred from homology"/>
<dbReference type="FunFam" id="3.40.1280.10:FF:000001">
    <property type="entry name" value="tRNA (guanine-N(1)-)-methyltransferase"/>
    <property type="match status" value="1"/>
</dbReference>
<dbReference type="EC" id="2.1.1.228" evidence="5 15"/>
<comment type="subcellular location">
    <subcellularLocation>
        <location evidence="2 15 17">Cytoplasm</location>
    </subcellularLocation>
</comment>
<evidence type="ECO:0000256" key="5">
    <source>
        <dbReference type="ARBA" id="ARBA00012807"/>
    </source>
</evidence>
<evidence type="ECO:0000256" key="17">
    <source>
        <dbReference type="RuleBase" id="RU003464"/>
    </source>
</evidence>
<evidence type="ECO:0000256" key="10">
    <source>
        <dbReference type="ARBA" id="ARBA00022691"/>
    </source>
</evidence>
<comment type="similarity">
    <text evidence="3 15 17">Belongs to the RNA methyltransferase TrmD family.</text>
</comment>
<dbReference type="PANTHER" id="PTHR46417:SF1">
    <property type="entry name" value="TRNA (GUANINE-N(1)-)-METHYLTRANSFERASE"/>
    <property type="match status" value="1"/>
</dbReference>
<dbReference type="NCBIfam" id="NF000648">
    <property type="entry name" value="PRK00026.1"/>
    <property type="match status" value="1"/>
</dbReference>
<name>A0A3R6AUA0_ORNRH</name>
<evidence type="ECO:0000256" key="6">
    <source>
        <dbReference type="ARBA" id="ARBA00014679"/>
    </source>
</evidence>
<feature type="domain" description="tRNA methyltransferase TRMD/TRM10-type" evidence="18">
    <location>
        <begin position="1"/>
        <end position="224"/>
    </location>
</feature>
<dbReference type="NCBIfam" id="TIGR00088">
    <property type="entry name" value="trmD"/>
    <property type="match status" value="1"/>
</dbReference>
<feature type="binding site" evidence="15 16">
    <location>
        <begin position="132"/>
        <end position="137"/>
    </location>
    <ligand>
        <name>S-adenosyl-L-methionine</name>
        <dbReference type="ChEBI" id="CHEBI:59789"/>
    </ligand>
</feature>
<evidence type="ECO:0000256" key="7">
    <source>
        <dbReference type="ARBA" id="ARBA00022490"/>
    </source>
</evidence>
<reference evidence="19 20" key="1">
    <citation type="submission" date="2019-01" db="EMBL/GenBank/DDBJ databases">
        <title>Whole Genome of Ornithobacterium rhinotracheale FARPER-174b.</title>
        <authorList>
            <person name="Tataje-Lavanda L.A."/>
            <person name="Montalvan A."/>
            <person name="Montesinos R."/>
            <person name="Zimic M."/>
            <person name="Fernandez-Sanchez M."/>
            <person name="Fernandez-Diaz M."/>
        </authorList>
    </citation>
    <scope>NUCLEOTIDE SEQUENCE [LARGE SCALE GENOMIC DNA]</scope>
    <source>
        <strain evidence="19 20">FARPER-174b</strain>
    </source>
</reference>
<dbReference type="Gene3D" id="1.10.1270.20">
    <property type="entry name" value="tRNA(m1g37)methyltransferase, domain 2"/>
    <property type="match status" value="1"/>
</dbReference>
<evidence type="ECO:0000256" key="9">
    <source>
        <dbReference type="ARBA" id="ARBA00022679"/>
    </source>
</evidence>
<dbReference type="AlphaFoldDB" id="A0A3R6AUA0"/>
<feature type="binding site" evidence="15 16">
    <location>
        <position position="112"/>
    </location>
    <ligand>
        <name>S-adenosyl-L-methionine</name>
        <dbReference type="ChEBI" id="CHEBI:59789"/>
    </ligand>
</feature>
<dbReference type="InterPro" id="IPR023148">
    <property type="entry name" value="tRNA_m1G_MeTrfase_C_sf"/>
</dbReference>
<evidence type="ECO:0000256" key="8">
    <source>
        <dbReference type="ARBA" id="ARBA00022603"/>
    </source>
</evidence>
<evidence type="ECO:0000256" key="14">
    <source>
        <dbReference type="ARBA" id="ARBA00047783"/>
    </source>
</evidence>
<keyword evidence="8 15" id="KW-0489">Methyltransferase</keyword>